<comment type="caution">
    <text evidence="2">The sequence shown here is derived from an EMBL/GenBank/DDBJ whole genome shotgun (WGS) entry which is preliminary data.</text>
</comment>
<feature type="transmembrane region" description="Helical" evidence="1">
    <location>
        <begin position="6"/>
        <end position="26"/>
    </location>
</feature>
<feature type="transmembrane region" description="Helical" evidence="1">
    <location>
        <begin position="33"/>
        <end position="50"/>
    </location>
</feature>
<feature type="transmembrane region" description="Helical" evidence="1">
    <location>
        <begin position="84"/>
        <end position="102"/>
    </location>
</feature>
<sequence>MSGAQVVFGAGELAVVALAGVSLVAASRLARSYRIAGWSLAAAAVVWLVAEGVRLVQLEAVLPALPGPDHESARMLVTLLGDTVYFGLGGAGVLLLFFAAVVERASRGDGRREPVALARRIGAQAWHYYRARDQRERSRRGGR</sequence>
<evidence type="ECO:0000313" key="3">
    <source>
        <dbReference type="Proteomes" id="UP000215506"/>
    </source>
</evidence>
<evidence type="ECO:0000313" key="2">
    <source>
        <dbReference type="EMBL" id="OXR41787.1"/>
    </source>
</evidence>
<dbReference type="AlphaFoldDB" id="A0A231GYV1"/>
<organism evidence="2 3">
    <name type="scientific">Nocardia cerradoensis</name>
    <dbReference type="NCBI Taxonomy" id="85688"/>
    <lineage>
        <taxon>Bacteria</taxon>
        <taxon>Bacillati</taxon>
        <taxon>Actinomycetota</taxon>
        <taxon>Actinomycetes</taxon>
        <taxon>Mycobacteriales</taxon>
        <taxon>Nocardiaceae</taxon>
        <taxon>Nocardia</taxon>
    </lineage>
</organism>
<keyword evidence="1" id="KW-0472">Membrane</keyword>
<keyword evidence="1" id="KW-1133">Transmembrane helix</keyword>
<accession>A0A231GYV1</accession>
<gene>
    <name evidence="2" type="ORF">B7C42_06129</name>
</gene>
<evidence type="ECO:0000256" key="1">
    <source>
        <dbReference type="SAM" id="Phobius"/>
    </source>
</evidence>
<keyword evidence="1" id="KW-0812">Transmembrane</keyword>
<protein>
    <submittedName>
        <fullName evidence="2">Uncharacterized protein</fullName>
    </submittedName>
</protein>
<keyword evidence="3" id="KW-1185">Reference proteome</keyword>
<proteinExistence type="predicted"/>
<dbReference type="RefSeq" id="WP_039783008.1">
    <property type="nucleotide sequence ID" value="NZ_JAAXOR010000004.1"/>
</dbReference>
<dbReference type="EMBL" id="NGAF01000017">
    <property type="protein sequence ID" value="OXR41787.1"/>
    <property type="molecule type" value="Genomic_DNA"/>
</dbReference>
<reference evidence="2 3" key="1">
    <citation type="submission" date="2017-07" db="EMBL/GenBank/DDBJ databases">
        <title>First draft Genome Sequence of Nocardia cerradoensis isolated from human infection.</title>
        <authorList>
            <person name="Carrasco G."/>
        </authorList>
    </citation>
    <scope>NUCLEOTIDE SEQUENCE [LARGE SCALE GENOMIC DNA]</scope>
    <source>
        <strain evidence="2 3">CNM20130759</strain>
    </source>
</reference>
<dbReference type="Proteomes" id="UP000215506">
    <property type="component" value="Unassembled WGS sequence"/>
</dbReference>
<name>A0A231GYV1_9NOCA</name>